<dbReference type="EMBL" id="SRLO01000695">
    <property type="protein sequence ID" value="TNN48474.1"/>
    <property type="molecule type" value="Genomic_DNA"/>
</dbReference>
<dbReference type="Proteomes" id="UP000314294">
    <property type="component" value="Unassembled WGS sequence"/>
</dbReference>
<evidence type="ECO:0000256" key="1">
    <source>
        <dbReference type="SAM" id="MobiDB-lite"/>
    </source>
</evidence>
<keyword evidence="3" id="KW-1185">Reference proteome</keyword>
<evidence type="ECO:0000313" key="2">
    <source>
        <dbReference type="EMBL" id="TNN48474.1"/>
    </source>
</evidence>
<protein>
    <submittedName>
        <fullName evidence="2">Uncharacterized protein</fullName>
    </submittedName>
</protein>
<comment type="caution">
    <text evidence="2">The sequence shown here is derived from an EMBL/GenBank/DDBJ whole genome shotgun (WGS) entry which is preliminary data.</text>
</comment>
<evidence type="ECO:0000313" key="3">
    <source>
        <dbReference type="Proteomes" id="UP000314294"/>
    </source>
</evidence>
<proteinExistence type="predicted"/>
<name>A0A4Z2G6R2_9TELE</name>
<dbReference type="AlphaFoldDB" id="A0A4Z2G6R2"/>
<feature type="region of interest" description="Disordered" evidence="1">
    <location>
        <begin position="30"/>
        <end position="60"/>
    </location>
</feature>
<reference evidence="2 3" key="1">
    <citation type="submission" date="2019-03" db="EMBL/GenBank/DDBJ databases">
        <title>First draft genome of Liparis tanakae, snailfish: a comprehensive survey of snailfish specific genes.</title>
        <authorList>
            <person name="Kim W."/>
            <person name="Song I."/>
            <person name="Jeong J.-H."/>
            <person name="Kim D."/>
            <person name="Kim S."/>
            <person name="Ryu S."/>
            <person name="Song J.Y."/>
            <person name="Lee S.K."/>
        </authorList>
    </citation>
    <scope>NUCLEOTIDE SEQUENCE [LARGE SCALE GENOMIC DNA]</scope>
    <source>
        <tissue evidence="2">Muscle</tissue>
    </source>
</reference>
<gene>
    <name evidence="2" type="ORF">EYF80_041305</name>
</gene>
<accession>A0A4Z2G6R2</accession>
<organism evidence="2 3">
    <name type="scientific">Liparis tanakae</name>
    <name type="common">Tanaka's snailfish</name>
    <dbReference type="NCBI Taxonomy" id="230148"/>
    <lineage>
        <taxon>Eukaryota</taxon>
        <taxon>Metazoa</taxon>
        <taxon>Chordata</taxon>
        <taxon>Craniata</taxon>
        <taxon>Vertebrata</taxon>
        <taxon>Euteleostomi</taxon>
        <taxon>Actinopterygii</taxon>
        <taxon>Neopterygii</taxon>
        <taxon>Teleostei</taxon>
        <taxon>Neoteleostei</taxon>
        <taxon>Acanthomorphata</taxon>
        <taxon>Eupercaria</taxon>
        <taxon>Perciformes</taxon>
        <taxon>Cottioidei</taxon>
        <taxon>Cottales</taxon>
        <taxon>Liparidae</taxon>
        <taxon>Liparis</taxon>
    </lineage>
</organism>
<sequence length="103" mass="11358">MTRLKQRAGQPFTCGPMAAIMNETLCLRGDKSPRKKNRVTRTLERWSEKSGGGGAREGLEGGVAIMSDGFELDGWQLRRIPVVGSCEKYQEKLGGSRLQDGRC</sequence>